<dbReference type="AlphaFoldDB" id="A0AA42DQD3"/>
<dbReference type="Pfam" id="PF13545">
    <property type="entry name" value="HTH_Crp_2"/>
    <property type="match status" value="1"/>
</dbReference>
<dbReference type="Pfam" id="PF00027">
    <property type="entry name" value="cNMP_binding"/>
    <property type="match status" value="1"/>
</dbReference>
<evidence type="ECO:0000256" key="3">
    <source>
        <dbReference type="ARBA" id="ARBA00023163"/>
    </source>
</evidence>
<protein>
    <submittedName>
        <fullName evidence="5">Crp/Fnr family transcriptional regulator</fullName>
    </submittedName>
</protein>
<dbReference type="InterPro" id="IPR036390">
    <property type="entry name" value="WH_DNA-bd_sf"/>
</dbReference>
<dbReference type="SUPFAM" id="SSF51206">
    <property type="entry name" value="cAMP-binding domain-like"/>
    <property type="match status" value="1"/>
</dbReference>
<dbReference type="CDD" id="cd00038">
    <property type="entry name" value="CAP_ED"/>
    <property type="match status" value="1"/>
</dbReference>
<keyword evidence="3" id="KW-0804">Transcription</keyword>
<feature type="domain" description="Cyclic nucleotide-binding" evidence="4">
    <location>
        <begin position="1"/>
        <end position="69"/>
    </location>
</feature>
<keyword evidence="6" id="KW-1185">Reference proteome</keyword>
<comment type="caution">
    <text evidence="5">The sequence shown here is derived from an EMBL/GenBank/DDBJ whole genome shotgun (WGS) entry which is preliminary data.</text>
</comment>
<evidence type="ECO:0000256" key="2">
    <source>
        <dbReference type="ARBA" id="ARBA00023125"/>
    </source>
</evidence>
<dbReference type="Gene3D" id="2.60.120.10">
    <property type="entry name" value="Jelly Rolls"/>
    <property type="match status" value="1"/>
</dbReference>
<sequence>MNQMRQKLINVIMEQGISEVITKGESLGKNNQVANAIYYLEEGVCGLVRYTKAGEEVVYHYFQAGDILGGVYFNLAEEPSSYNYKSDARSYFLAKTTCKIYKIYYTQLNSAIQQEPMLANIISHSIAYNFHQVIGHVHEEKEEYTHVRLSRFLLKLSREIDGEDRLDKHFNYIEIAKYLSVHTVTISRIMATFKKKEMVEKRGHQIIIKDKCALLEVAQNMRNEEFL</sequence>
<dbReference type="InterPro" id="IPR012318">
    <property type="entry name" value="HTH_CRP"/>
</dbReference>
<gene>
    <name evidence="5" type="ORF">PBV87_16190</name>
</gene>
<dbReference type="RefSeq" id="WP_271012953.1">
    <property type="nucleotide sequence ID" value="NZ_JAQIFT010000058.1"/>
</dbReference>
<dbReference type="InterPro" id="IPR036388">
    <property type="entry name" value="WH-like_DNA-bd_sf"/>
</dbReference>
<evidence type="ECO:0000259" key="4">
    <source>
        <dbReference type="PROSITE" id="PS50042"/>
    </source>
</evidence>
<dbReference type="EMBL" id="JAQIFT010000058">
    <property type="protein sequence ID" value="MDA3733016.1"/>
    <property type="molecule type" value="Genomic_DNA"/>
</dbReference>
<dbReference type="Gene3D" id="1.10.10.10">
    <property type="entry name" value="Winged helix-like DNA-binding domain superfamily/Winged helix DNA-binding domain"/>
    <property type="match status" value="1"/>
</dbReference>
<evidence type="ECO:0000256" key="1">
    <source>
        <dbReference type="ARBA" id="ARBA00023015"/>
    </source>
</evidence>
<dbReference type="GO" id="GO:0006355">
    <property type="term" value="P:regulation of DNA-templated transcription"/>
    <property type="evidence" value="ECO:0007669"/>
    <property type="project" value="InterPro"/>
</dbReference>
<proteinExistence type="predicted"/>
<dbReference type="PROSITE" id="PS50042">
    <property type="entry name" value="CNMP_BINDING_3"/>
    <property type="match status" value="1"/>
</dbReference>
<evidence type="ECO:0000313" key="5">
    <source>
        <dbReference type="EMBL" id="MDA3733016.1"/>
    </source>
</evidence>
<evidence type="ECO:0000313" key="6">
    <source>
        <dbReference type="Proteomes" id="UP001169242"/>
    </source>
</evidence>
<organism evidence="5 6">
    <name type="scientific">Holtiella tumoricola</name>
    <dbReference type="NCBI Taxonomy" id="3018743"/>
    <lineage>
        <taxon>Bacteria</taxon>
        <taxon>Bacillati</taxon>
        <taxon>Bacillota</taxon>
        <taxon>Clostridia</taxon>
        <taxon>Lachnospirales</taxon>
        <taxon>Cellulosilyticaceae</taxon>
        <taxon>Holtiella</taxon>
    </lineage>
</organism>
<dbReference type="SUPFAM" id="SSF46785">
    <property type="entry name" value="Winged helix' DNA-binding domain"/>
    <property type="match status" value="1"/>
</dbReference>
<dbReference type="InterPro" id="IPR000595">
    <property type="entry name" value="cNMP-bd_dom"/>
</dbReference>
<dbReference type="GO" id="GO:0003677">
    <property type="term" value="F:DNA binding"/>
    <property type="evidence" value="ECO:0007669"/>
    <property type="project" value="UniProtKB-KW"/>
</dbReference>
<dbReference type="Proteomes" id="UP001169242">
    <property type="component" value="Unassembled WGS sequence"/>
</dbReference>
<keyword evidence="2" id="KW-0238">DNA-binding</keyword>
<dbReference type="InterPro" id="IPR018490">
    <property type="entry name" value="cNMP-bd_dom_sf"/>
</dbReference>
<keyword evidence="1" id="KW-0805">Transcription regulation</keyword>
<accession>A0AA42DQD3</accession>
<name>A0AA42DQD3_9FIRM</name>
<reference evidence="5" key="1">
    <citation type="journal article" date="2023" name="Int. J. Syst. Evol. Microbiol.">
        <title>&lt;i&gt;Holtiella tumoricola&lt;/i&gt; gen. nov. sp. nov., isolated from a human clinical sample.</title>
        <authorList>
            <person name="Allen-Vercoe E."/>
            <person name="Daigneault M.C."/>
            <person name="Vancuren S.J."/>
            <person name="Cochrane K."/>
            <person name="O'Neal L.L."/>
            <person name="Sankaranarayanan K."/>
            <person name="Lawson P.A."/>
        </authorList>
    </citation>
    <scope>NUCLEOTIDE SEQUENCE</scope>
    <source>
        <strain evidence="5">CC70A</strain>
    </source>
</reference>
<dbReference type="InterPro" id="IPR014710">
    <property type="entry name" value="RmlC-like_jellyroll"/>
</dbReference>